<organism evidence="12 13">
    <name type="scientific">Amycolatopsis thermoflava</name>
    <dbReference type="NCBI Taxonomy" id="84480"/>
    <lineage>
        <taxon>Bacteria</taxon>
        <taxon>Bacillati</taxon>
        <taxon>Actinomycetota</taxon>
        <taxon>Actinomycetes</taxon>
        <taxon>Pseudonocardiales</taxon>
        <taxon>Pseudonocardiaceae</taxon>
        <taxon>Amycolatopsis</taxon>
        <taxon>Amycolatopsis methanolica group</taxon>
    </lineage>
</organism>
<protein>
    <recommendedName>
        <fullName evidence="2">FAD synthase</fullName>
        <ecNumber evidence="2">2.7.7.2</ecNumber>
    </recommendedName>
</protein>
<dbReference type="Pfam" id="PF06574">
    <property type="entry name" value="FAD_syn"/>
    <property type="match status" value="1"/>
</dbReference>
<sequence>MDHPGAARTTGSSPARCIDVREVRPRPRMVAVGTFDGVHLGHARVIAGCETVLTFSPHPRSVVRPGDGPRLLTDGVGKRRRLAALGVREVVVIPFDREWAAMDATTFIDEVLVGRLGAVRVAVGADFRFGARGVGDAQTLRADGRFTTTVARMVTVDDDTVSSSRIRELIAAGEVERAARLLGRPHTLPARALGGTRLSLDPALAIPRPNRYMALVDGSGTQVTVLDDGVIELERRRAAGPVEVVFLSRS</sequence>
<evidence type="ECO:0000256" key="10">
    <source>
        <dbReference type="ARBA" id="ARBA00049494"/>
    </source>
</evidence>
<evidence type="ECO:0000256" key="9">
    <source>
        <dbReference type="ARBA" id="ARBA00022840"/>
    </source>
</evidence>
<evidence type="ECO:0000256" key="8">
    <source>
        <dbReference type="ARBA" id="ARBA00022827"/>
    </source>
</evidence>
<dbReference type="InterPro" id="IPR015864">
    <property type="entry name" value="FAD_synthase"/>
</dbReference>
<dbReference type="SUPFAM" id="SSF52374">
    <property type="entry name" value="Nucleotidylyl transferase"/>
    <property type="match status" value="1"/>
</dbReference>
<dbReference type="UniPathway" id="UPA00277">
    <property type="reaction ID" value="UER00407"/>
</dbReference>
<dbReference type="RefSeq" id="WP_123686302.1">
    <property type="nucleotide sequence ID" value="NZ_RKHY01000001.1"/>
</dbReference>
<keyword evidence="13" id="KW-1185">Reference proteome</keyword>
<dbReference type="GO" id="GO:0009231">
    <property type="term" value="P:riboflavin biosynthetic process"/>
    <property type="evidence" value="ECO:0007669"/>
    <property type="project" value="InterPro"/>
</dbReference>
<dbReference type="InterPro" id="IPR014729">
    <property type="entry name" value="Rossmann-like_a/b/a_fold"/>
</dbReference>
<evidence type="ECO:0000256" key="4">
    <source>
        <dbReference type="ARBA" id="ARBA00022643"/>
    </source>
</evidence>
<evidence type="ECO:0000313" key="12">
    <source>
        <dbReference type="EMBL" id="ROS44311.1"/>
    </source>
</evidence>
<dbReference type="GO" id="GO:0016301">
    <property type="term" value="F:kinase activity"/>
    <property type="evidence" value="ECO:0007669"/>
    <property type="project" value="UniProtKB-KW"/>
</dbReference>
<comment type="pathway">
    <text evidence="1">Cofactor biosynthesis; FAD biosynthesis; FAD from FMN: step 1/1.</text>
</comment>
<evidence type="ECO:0000256" key="2">
    <source>
        <dbReference type="ARBA" id="ARBA00012393"/>
    </source>
</evidence>
<keyword evidence="8" id="KW-0274">FAD</keyword>
<keyword evidence="4" id="KW-0288">FMN</keyword>
<dbReference type="Proteomes" id="UP000274843">
    <property type="component" value="Unassembled WGS sequence"/>
</dbReference>
<comment type="catalytic activity">
    <reaction evidence="10">
        <text>FMN + ATP + H(+) = FAD + diphosphate</text>
        <dbReference type="Rhea" id="RHEA:17237"/>
        <dbReference type="ChEBI" id="CHEBI:15378"/>
        <dbReference type="ChEBI" id="CHEBI:30616"/>
        <dbReference type="ChEBI" id="CHEBI:33019"/>
        <dbReference type="ChEBI" id="CHEBI:57692"/>
        <dbReference type="ChEBI" id="CHEBI:58210"/>
        <dbReference type="EC" id="2.7.7.2"/>
    </reaction>
</comment>
<dbReference type="GO" id="GO:0006747">
    <property type="term" value="P:FAD biosynthetic process"/>
    <property type="evidence" value="ECO:0007669"/>
    <property type="project" value="UniProtKB-UniPathway"/>
</dbReference>
<dbReference type="EMBL" id="RKHY01000001">
    <property type="protein sequence ID" value="ROS44311.1"/>
    <property type="molecule type" value="Genomic_DNA"/>
</dbReference>
<reference evidence="12 13" key="1">
    <citation type="submission" date="2018-11" db="EMBL/GenBank/DDBJ databases">
        <title>Sequencing the genomes of 1000 actinobacteria strains.</title>
        <authorList>
            <person name="Klenk H.-P."/>
        </authorList>
    </citation>
    <scope>NUCLEOTIDE SEQUENCE [LARGE SCALE GENOMIC DNA]</scope>
    <source>
        <strain evidence="12 13">DSM 44348</strain>
    </source>
</reference>
<evidence type="ECO:0000259" key="11">
    <source>
        <dbReference type="Pfam" id="PF06574"/>
    </source>
</evidence>
<name>A0A3N2H5W4_9PSEU</name>
<feature type="domain" description="FAD synthetase" evidence="11">
    <location>
        <begin position="26"/>
        <end position="165"/>
    </location>
</feature>
<keyword evidence="9" id="KW-0067">ATP-binding</keyword>
<evidence type="ECO:0000256" key="1">
    <source>
        <dbReference type="ARBA" id="ARBA00004726"/>
    </source>
</evidence>
<comment type="caution">
    <text evidence="12">The sequence shown here is derived from an EMBL/GenBank/DDBJ whole genome shotgun (WGS) entry which is preliminary data.</text>
</comment>
<accession>A0A3N2H5W4</accession>
<evidence type="ECO:0000256" key="3">
    <source>
        <dbReference type="ARBA" id="ARBA00022630"/>
    </source>
</evidence>
<evidence type="ECO:0000256" key="6">
    <source>
        <dbReference type="ARBA" id="ARBA00022695"/>
    </source>
</evidence>
<dbReference type="CDD" id="cd02064">
    <property type="entry name" value="FAD_synthetase_N"/>
    <property type="match status" value="1"/>
</dbReference>
<keyword evidence="7" id="KW-0547">Nucleotide-binding</keyword>
<dbReference type="GO" id="GO:0003919">
    <property type="term" value="F:FMN adenylyltransferase activity"/>
    <property type="evidence" value="ECO:0007669"/>
    <property type="project" value="UniProtKB-EC"/>
</dbReference>
<evidence type="ECO:0000256" key="7">
    <source>
        <dbReference type="ARBA" id="ARBA00022741"/>
    </source>
</evidence>
<keyword evidence="12" id="KW-0418">Kinase</keyword>
<keyword evidence="3" id="KW-0285">Flavoprotein</keyword>
<evidence type="ECO:0000313" key="13">
    <source>
        <dbReference type="Proteomes" id="UP000274843"/>
    </source>
</evidence>
<keyword evidence="6 12" id="KW-0548">Nucleotidyltransferase</keyword>
<dbReference type="Gene3D" id="3.40.50.620">
    <property type="entry name" value="HUPs"/>
    <property type="match status" value="1"/>
</dbReference>
<keyword evidence="5 12" id="KW-0808">Transferase</keyword>
<dbReference type="EC" id="2.7.7.2" evidence="2"/>
<evidence type="ECO:0000256" key="5">
    <source>
        <dbReference type="ARBA" id="ARBA00022679"/>
    </source>
</evidence>
<proteinExistence type="predicted"/>
<dbReference type="GO" id="GO:0005524">
    <property type="term" value="F:ATP binding"/>
    <property type="evidence" value="ECO:0007669"/>
    <property type="project" value="UniProtKB-KW"/>
</dbReference>
<dbReference type="GeneID" id="301847998"/>
<dbReference type="AlphaFoldDB" id="A0A3N2H5W4"/>
<gene>
    <name evidence="12" type="ORF">EDD35_6747</name>
</gene>